<name>A0A8J1UUE3_OWEFU</name>
<dbReference type="InterPro" id="IPR052876">
    <property type="entry name" value="Insect_Hormone_Regulators"/>
</dbReference>
<evidence type="ECO:0000256" key="2">
    <source>
        <dbReference type="SAM" id="Phobius"/>
    </source>
</evidence>
<gene>
    <name evidence="3" type="ORF">OFUS_LOCUS73</name>
</gene>
<keyword evidence="2" id="KW-0472">Membrane</keyword>
<dbReference type="AlphaFoldDB" id="A0A8J1UUE3"/>
<evidence type="ECO:0000256" key="1">
    <source>
        <dbReference type="SAM" id="MobiDB-lite"/>
    </source>
</evidence>
<reference evidence="3" key="1">
    <citation type="submission" date="2022-03" db="EMBL/GenBank/DDBJ databases">
        <authorList>
            <person name="Martin C."/>
        </authorList>
    </citation>
    <scope>NUCLEOTIDE SEQUENCE</scope>
</reference>
<dbReference type="EMBL" id="CAIIXF020000001">
    <property type="protein sequence ID" value="CAH1772291.1"/>
    <property type="molecule type" value="Genomic_DNA"/>
</dbReference>
<comment type="caution">
    <text evidence="3">The sequence shown here is derived from an EMBL/GenBank/DDBJ whole genome shotgun (WGS) entry which is preliminary data.</text>
</comment>
<dbReference type="Gene3D" id="2.10.90.10">
    <property type="entry name" value="Cystine-knot cytokines"/>
    <property type="match status" value="1"/>
</dbReference>
<keyword evidence="2" id="KW-0812">Transmembrane</keyword>
<dbReference type="PANTHER" id="PTHR39940">
    <property type="entry name" value="PROTHORACICOTROPIC HORMONE, ISOFORM F"/>
    <property type="match status" value="1"/>
</dbReference>
<dbReference type="OrthoDB" id="5950649at2759"/>
<keyword evidence="2" id="KW-1133">Transmembrane helix</keyword>
<evidence type="ECO:0000313" key="3">
    <source>
        <dbReference type="EMBL" id="CAH1772291.1"/>
    </source>
</evidence>
<feature type="transmembrane region" description="Helical" evidence="2">
    <location>
        <begin position="9"/>
        <end position="31"/>
    </location>
</feature>
<dbReference type="SUPFAM" id="SSF57501">
    <property type="entry name" value="Cystine-knot cytokines"/>
    <property type="match status" value="1"/>
</dbReference>
<feature type="region of interest" description="Disordered" evidence="1">
    <location>
        <begin position="72"/>
        <end position="109"/>
    </location>
</feature>
<sequence>MRRYDESRCLYGTVLAVLLMIVLMSVATSSYPQKTMNKHIRKRASSLLEIAACESLSEGELKRRLGTAFDDSRMKLRKGRKNRKRKKQRKNKQSRKGKKHNRKEDVLDSSDEIDRTAAQLIGYEEAAFTDATSVDVDDTSLFTDSVETEPYYTPVEYKRSFKGTEATMYHNNRTHREDKRIEKRSISALEPWQCKMKTEWVKMKKGVFPPYIQTGRCLSTECMGGVMYECVPKKYVIKILKRDPNSCNPLPNLNSSTTYEESWKISRHDVTVCCECRRKRKIRRKKGWDER</sequence>
<dbReference type="PANTHER" id="PTHR39940:SF1">
    <property type="entry name" value="PROTHORACICOTROPIC HORMONE, ISOFORM F"/>
    <property type="match status" value="1"/>
</dbReference>
<dbReference type="InterPro" id="IPR029034">
    <property type="entry name" value="Cystine-knot_cytokine"/>
</dbReference>
<accession>A0A8J1UUE3</accession>
<proteinExistence type="predicted"/>
<dbReference type="Proteomes" id="UP000749559">
    <property type="component" value="Unassembled WGS sequence"/>
</dbReference>
<feature type="compositionally biased region" description="Basic residues" evidence="1">
    <location>
        <begin position="75"/>
        <end position="101"/>
    </location>
</feature>
<keyword evidence="4" id="KW-1185">Reference proteome</keyword>
<evidence type="ECO:0000313" key="4">
    <source>
        <dbReference type="Proteomes" id="UP000749559"/>
    </source>
</evidence>
<organism evidence="3 4">
    <name type="scientific">Owenia fusiformis</name>
    <name type="common">Polychaete worm</name>
    <dbReference type="NCBI Taxonomy" id="6347"/>
    <lineage>
        <taxon>Eukaryota</taxon>
        <taxon>Metazoa</taxon>
        <taxon>Spiralia</taxon>
        <taxon>Lophotrochozoa</taxon>
        <taxon>Annelida</taxon>
        <taxon>Polychaeta</taxon>
        <taxon>Sedentaria</taxon>
        <taxon>Canalipalpata</taxon>
        <taxon>Sabellida</taxon>
        <taxon>Oweniida</taxon>
        <taxon>Oweniidae</taxon>
        <taxon>Owenia</taxon>
    </lineage>
</organism>
<protein>
    <submittedName>
        <fullName evidence="3">Uncharacterized protein</fullName>
    </submittedName>
</protein>